<dbReference type="GO" id="GO:0004674">
    <property type="term" value="F:protein serine/threonine kinase activity"/>
    <property type="evidence" value="ECO:0007669"/>
    <property type="project" value="UniProtKB-EC"/>
</dbReference>
<dbReference type="SUPFAM" id="SSF56112">
    <property type="entry name" value="Protein kinase-like (PK-like)"/>
    <property type="match status" value="1"/>
</dbReference>
<dbReference type="PROSITE" id="PS00108">
    <property type="entry name" value="PROTEIN_KINASE_ST"/>
    <property type="match status" value="1"/>
</dbReference>
<evidence type="ECO:0000256" key="7">
    <source>
        <dbReference type="PROSITE-ProRule" id="PRU10141"/>
    </source>
</evidence>
<evidence type="ECO:0000259" key="9">
    <source>
        <dbReference type="PROSITE" id="PS50011"/>
    </source>
</evidence>
<name>A0AAD9S3T7_PHOAM</name>
<evidence type="ECO:0000256" key="8">
    <source>
        <dbReference type="SAM" id="MobiDB-lite"/>
    </source>
</evidence>
<feature type="domain" description="Protein kinase" evidence="9">
    <location>
        <begin position="198"/>
        <end position="455"/>
    </location>
</feature>
<dbReference type="InterPro" id="IPR000719">
    <property type="entry name" value="Prot_kinase_dom"/>
</dbReference>
<dbReference type="InterPro" id="IPR008271">
    <property type="entry name" value="Ser/Thr_kinase_AS"/>
</dbReference>
<comment type="similarity">
    <text evidence="1">Belongs to the protein kinase superfamily. NEK Ser/Thr protein kinase family. NIMA subfamily.</text>
</comment>
<dbReference type="Pfam" id="PF00069">
    <property type="entry name" value="Pkinase"/>
    <property type="match status" value="1"/>
</dbReference>
<dbReference type="GO" id="GO:0005524">
    <property type="term" value="F:ATP binding"/>
    <property type="evidence" value="ECO:0007669"/>
    <property type="project" value="UniProtKB-UniRule"/>
</dbReference>
<reference evidence="10" key="1">
    <citation type="submission" date="2023-06" db="EMBL/GenBank/DDBJ databases">
        <authorList>
            <person name="Noh H."/>
        </authorList>
    </citation>
    <scope>NUCLEOTIDE SEQUENCE</scope>
    <source>
        <strain evidence="10">DUCC20226</strain>
    </source>
</reference>
<dbReference type="CDD" id="cd00180">
    <property type="entry name" value="PKc"/>
    <property type="match status" value="1"/>
</dbReference>
<dbReference type="AlphaFoldDB" id="A0AAD9S3T7"/>
<keyword evidence="4 7" id="KW-0547">Nucleotide-binding</keyword>
<comment type="caution">
    <text evidence="10">The sequence shown here is derived from an EMBL/GenBank/DDBJ whole genome shotgun (WGS) entry which is preliminary data.</text>
</comment>
<dbReference type="SMART" id="SM00220">
    <property type="entry name" value="S_TKc"/>
    <property type="match status" value="1"/>
</dbReference>
<gene>
    <name evidence="10" type="ORF">N8I77_011992</name>
</gene>
<evidence type="ECO:0000256" key="1">
    <source>
        <dbReference type="ARBA" id="ARBA00010886"/>
    </source>
</evidence>
<keyword evidence="6 7" id="KW-0067">ATP-binding</keyword>
<evidence type="ECO:0000256" key="6">
    <source>
        <dbReference type="ARBA" id="ARBA00022840"/>
    </source>
</evidence>
<dbReference type="PANTHER" id="PTHR43671:SF13">
    <property type="entry name" value="SERINE_THREONINE-PROTEIN KINASE NEK2"/>
    <property type="match status" value="1"/>
</dbReference>
<feature type="binding site" evidence="7">
    <location>
        <position position="227"/>
    </location>
    <ligand>
        <name>ATP</name>
        <dbReference type="ChEBI" id="CHEBI:30616"/>
    </ligand>
</feature>
<keyword evidence="5" id="KW-0418">Kinase</keyword>
<organism evidence="10 11">
    <name type="scientific">Phomopsis amygdali</name>
    <name type="common">Fusicoccum amygdali</name>
    <dbReference type="NCBI Taxonomy" id="1214568"/>
    <lineage>
        <taxon>Eukaryota</taxon>
        <taxon>Fungi</taxon>
        <taxon>Dikarya</taxon>
        <taxon>Ascomycota</taxon>
        <taxon>Pezizomycotina</taxon>
        <taxon>Sordariomycetes</taxon>
        <taxon>Sordariomycetidae</taxon>
        <taxon>Diaporthales</taxon>
        <taxon>Diaporthaceae</taxon>
        <taxon>Diaporthe</taxon>
    </lineage>
</organism>
<dbReference type="InterPro" id="IPR017441">
    <property type="entry name" value="Protein_kinase_ATP_BS"/>
</dbReference>
<keyword evidence="3" id="KW-0808">Transferase</keyword>
<dbReference type="Gene3D" id="1.10.510.10">
    <property type="entry name" value="Transferase(Phosphotransferase) domain 1"/>
    <property type="match status" value="1"/>
</dbReference>
<dbReference type="PROSITE" id="PS50011">
    <property type="entry name" value="PROTEIN_KINASE_DOM"/>
    <property type="match status" value="1"/>
</dbReference>
<sequence length="521" mass="58558">MLRNNILLYLHPINKQAEDVLNDPENAFLLDRSGPTTRFAIGHFESKARNRTTLVTIGRLGDIVLRGTGYSREQCSFQIDLDTHVIMFYDDSRGGTSSVMGPDSTPFRPGHSRKVVVQPNLNSIIGMGGEKRDLITFRIEWLYQPPKTMELVEKRDLKSLLQNPRFARTDSDNAKTVVPTMPQTRIHSTLPKRPMIRWARIKLIGSGAFGQVLRAVDVDTGRLIAVKIVKIRQNQHKEAFFALLKREVEAIGRIEHPFVVDYICSNHSINATEAQVVMGLMKGSLHSLLDAKEVPWHYINETANTMLTHMLQALDCVASMGIVHRDVKPENILYTYSPHNELIFKLGDFGLCNQAALAQSTAGTFLYMAPEILSAAQGQTPKADIWSLFMVLIWMYDFQGFRNANPYKFNVQTLQELVRDATAPEEYLEPLKEMGRPDPEKRASAAQMMLKLGLFSRKPKAILCSHGKDPKRIPPMPVDVPTPGARTPKQSIEKKPAVKKSASSDVKMTSASRSFFGSRIM</sequence>
<dbReference type="InterPro" id="IPR050660">
    <property type="entry name" value="NEK_Ser/Thr_kinase"/>
</dbReference>
<dbReference type="Proteomes" id="UP001265746">
    <property type="component" value="Unassembled WGS sequence"/>
</dbReference>
<dbReference type="PROSITE" id="PS00107">
    <property type="entry name" value="PROTEIN_KINASE_ATP"/>
    <property type="match status" value="1"/>
</dbReference>
<feature type="region of interest" description="Disordered" evidence="8">
    <location>
        <begin position="466"/>
        <end position="521"/>
    </location>
</feature>
<evidence type="ECO:0000256" key="5">
    <source>
        <dbReference type="ARBA" id="ARBA00022777"/>
    </source>
</evidence>
<feature type="compositionally biased region" description="Polar residues" evidence="8">
    <location>
        <begin position="501"/>
        <end position="515"/>
    </location>
</feature>
<evidence type="ECO:0000256" key="4">
    <source>
        <dbReference type="ARBA" id="ARBA00022741"/>
    </source>
</evidence>
<proteinExistence type="inferred from homology"/>
<protein>
    <recommendedName>
        <fullName evidence="2">non-specific serine/threonine protein kinase</fullName>
        <ecNumber evidence="2">2.7.11.1</ecNumber>
    </recommendedName>
</protein>
<keyword evidence="11" id="KW-1185">Reference proteome</keyword>
<evidence type="ECO:0000313" key="11">
    <source>
        <dbReference type="Proteomes" id="UP001265746"/>
    </source>
</evidence>
<dbReference type="InterPro" id="IPR011009">
    <property type="entry name" value="Kinase-like_dom_sf"/>
</dbReference>
<dbReference type="EC" id="2.7.11.1" evidence="2"/>
<dbReference type="EMBL" id="JAUJFL010000008">
    <property type="protein sequence ID" value="KAK2598593.1"/>
    <property type="molecule type" value="Genomic_DNA"/>
</dbReference>
<dbReference type="PANTHER" id="PTHR43671">
    <property type="entry name" value="SERINE/THREONINE-PROTEIN KINASE NEK"/>
    <property type="match status" value="1"/>
</dbReference>
<evidence type="ECO:0000256" key="3">
    <source>
        <dbReference type="ARBA" id="ARBA00022679"/>
    </source>
</evidence>
<evidence type="ECO:0000256" key="2">
    <source>
        <dbReference type="ARBA" id="ARBA00012513"/>
    </source>
</evidence>
<evidence type="ECO:0000313" key="10">
    <source>
        <dbReference type="EMBL" id="KAK2598593.1"/>
    </source>
</evidence>
<accession>A0AAD9S3T7</accession>